<dbReference type="EMBL" id="CP029803">
    <property type="protein sequence ID" value="AWT59892.1"/>
    <property type="molecule type" value="Genomic_DNA"/>
</dbReference>
<feature type="transmembrane region" description="Helical" evidence="6">
    <location>
        <begin position="12"/>
        <end position="32"/>
    </location>
</feature>
<feature type="transmembrane region" description="Helical" evidence="6">
    <location>
        <begin position="100"/>
        <end position="118"/>
    </location>
</feature>
<evidence type="ECO:0000256" key="6">
    <source>
        <dbReference type="SAM" id="Phobius"/>
    </source>
</evidence>
<dbReference type="AlphaFoldDB" id="A0A2Z4AQ15"/>
<dbReference type="KEGG" id="mtar:DF168_01089"/>
<feature type="transmembrane region" description="Helical" evidence="6">
    <location>
        <begin position="53"/>
        <end position="80"/>
    </location>
</feature>
<dbReference type="Pfam" id="PF03739">
    <property type="entry name" value="LptF_LptG"/>
    <property type="match status" value="1"/>
</dbReference>
<feature type="transmembrane region" description="Helical" evidence="6">
    <location>
        <begin position="312"/>
        <end position="331"/>
    </location>
</feature>
<evidence type="ECO:0000256" key="5">
    <source>
        <dbReference type="ARBA" id="ARBA00023136"/>
    </source>
</evidence>
<dbReference type="InterPro" id="IPR005495">
    <property type="entry name" value="LptG/LptF_permease"/>
</dbReference>
<dbReference type="Proteomes" id="UP000247465">
    <property type="component" value="Chromosome"/>
</dbReference>
<evidence type="ECO:0000313" key="8">
    <source>
        <dbReference type="Proteomes" id="UP000247465"/>
    </source>
</evidence>
<evidence type="ECO:0000256" key="2">
    <source>
        <dbReference type="ARBA" id="ARBA00022475"/>
    </source>
</evidence>
<accession>A0A2Z4AQ15</accession>
<evidence type="ECO:0000313" key="7">
    <source>
        <dbReference type="EMBL" id="AWT59892.1"/>
    </source>
</evidence>
<name>A0A2Z4AQ15_9BACT</name>
<sequence>MKIDGYIFFEWIRWFALALAATLGILILENIYNDLPDLLKMGIRGQDILRYYIVLLPSFIPTVLPVSLLISVLLGLGNLYQHNEITAFKSVGLSLWRISRVFWAIGIFLSIVLFYLNAQLVPSSIEKAGAMRDDFARYSHGLEGVESEFGIIYNLTFYNHLERRLWFMNRFNEYENRGYGITVSELSETGREEFRIVANEVHYEWEGKRWIFYEGRIIEFDVETGEALRSLPIIQRSYSEFEENPVLMRSLEKRPKDLSLFQLHHVLKYLGAVDDPRFPAYKVRYHSILANPFSVIIVIALAIPFVVSGVRVSPVVGVAKTVGLFFAYYLVANVSTLMGERGILDPISAGWLPNSIMGLTAFWFNRRQM</sequence>
<comment type="subcellular location">
    <subcellularLocation>
        <location evidence="1">Cell membrane</location>
        <topology evidence="1">Multi-pass membrane protein</topology>
    </subcellularLocation>
</comment>
<dbReference type="PANTHER" id="PTHR33529:SF6">
    <property type="entry name" value="YJGP_YJGQ FAMILY PERMEASE"/>
    <property type="match status" value="1"/>
</dbReference>
<protein>
    <recommendedName>
        <fullName evidence="9">Lipopolysaccharide export system permease protein LptG</fullName>
    </recommendedName>
</protein>
<evidence type="ECO:0008006" key="9">
    <source>
        <dbReference type="Google" id="ProtNLM"/>
    </source>
</evidence>
<keyword evidence="3 6" id="KW-0812">Transmembrane</keyword>
<evidence type="ECO:0000256" key="1">
    <source>
        <dbReference type="ARBA" id="ARBA00004651"/>
    </source>
</evidence>
<proteinExistence type="predicted"/>
<organism evidence="7 8">
    <name type="scientific">Candidatus Moanibacter tarae</name>
    <dbReference type="NCBI Taxonomy" id="2200854"/>
    <lineage>
        <taxon>Bacteria</taxon>
        <taxon>Pseudomonadati</taxon>
        <taxon>Verrucomicrobiota</taxon>
        <taxon>Opitutia</taxon>
        <taxon>Puniceicoccales</taxon>
        <taxon>Puniceicoccales incertae sedis</taxon>
        <taxon>Candidatus Moanibacter</taxon>
    </lineage>
</organism>
<keyword evidence="2" id="KW-1003">Cell membrane</keyword>
<dbReference type="GO" id="GO:0015920">
    <property type="term" value="P:lipopolysaccharide transport"/>
    <property type="evidence" value="ECO:0007669"/>
    <property type="project" value="TreeGrafter"/>
</dbReference>
<reference evidence="7 8" key="1">
    <citation type="submission" date="2018-06" db="EMBL/GenBank/DDBJ databases">
        <title>Draft Genome Sequence of a Novel Marine Bacterium Related to the Verrucomicrobia.</title>
        <authorList>
            <person name="Vosseberg J."/>
            <person name="Martijn J."/>
            <person name="Ettema T.J.G."/>
        </authorList>
    </citation>
    <scope>NUCLEOTIDE SEQUENCE [LARGE SCALE GENOMIC DNA]</scope>
    <source>
        <strain evidence="7">TARA_B100001123</strain>
    </source>
</reference>
<feature type="transmembrane region" description="Helical" evidence="6">
    <location>
        <begin position="288"/>
        <end position="306"/>
    </location>
</feature>
<keyword evidence="4 6" id="KW-1133">Transmembrane helix</keyword>
<dbReference type="GO" id="GO:0043190">
    <property type="term" value="C:ATP-binding cassette (ABC) transporter complex"/>
    <property type="evidence" value="ECO:0007669"/>
    <property type="project" value="TreeGrafter"/>
</dbReference>
<gene>
    <name evidence="7" type="ORF">DF168_01089</name>
</gene>
<evidence type="ECO:0000256" key="3">
    <source>
        <dbReference type="ARBA" id="ARBA00022692"/>
    </source>
</evidence>
<evidence type="ECO:0000256" key="4">
    <source>
        <dbReference type="ARBA" id="ARBA00022989"/>
    </source>
</evidence>
<dbReference type="PANTHER" id="PTHR33529">
    <property type="entry name" value="SLR0882 PROTEIN-RELATED"/>
    <property type="match status" value="1"/>
</dbReference>
<keyword evidence="5 6" id="KW-0472">Membrane</keyword>